<dbReference type="Gene3D" id="1.10.10.60">
    <property type="entry name" value="Homeodomain-like"/>
    <property type="match status" value="1"/>
</dbReference>
<feature type="domain" description="HTH araC/xylS-type" evidence="1">
    <location>
        <begin position="171"/>
        <end position="269"/>
    </location>
</feature>
<dbReference type="OrthoDB" id="935959at2"/>
<dbReference type="GO" id="GO:0043565">
    <property type="term" value="F:sequence-specific DNA binding"/>
    <property type="evidence" value="ECO:0007669"/>
    <property type="project" value="InterPro"/>
</dbReference>
<dbReference type="InterPro" id="IPR018060">
    <property type="entry name" value="HTH_AraC"/>
</dbReference>
<name>A0A1I1W698_9BACT</name>
<evidence type="ECO:0000313" key="2">
    <source>
        <dbReference type="EMBL" id="SFD88883.1"/>
    </source>
</evidence>
<dbReference type="RefSeq" id="WP_093829418.1">
    <property type="nucleotide sequence ID" value="NZ_FOLQ01000008.1"/>
</dbReference>
<protein>
    <submittedName>
        <fullName evidence="2">Helix-turn-helix domain-containing protein</fullName>
    </submittedName>
</protein>
<dbReference type="GO" id="GO:0003700">
    <property type="term" value="F:DNA-binding transcription factor activity"/>
    <property type="evidence" value="ECO:0007669"/>
    <property type="project" value="InterPro"/>
</dbReference>
<evidence type="ECO:0000313" key="3">
    <source>
        <dbReference type="Proteomes" id="UP000198598"/>
    </source>
</evidence>
<sequence length="269" mass="31593">MTEIFDNIRKLYRFHVPDNELTDYIEFFSESSAQETYHYVADNRFTIRMFPSWTPTFYINLGEPYQLTVGPTHYWIEKSTDVLILRNNIVERHNLPTDHIFTVKFFPGGLEAILGINQVQLVDQVVNLNTVLPAMLIRSLKQLTDFKERIELLQNFFLSQFNTRKKTDHYRQLVTSTIGTFDSSGLALNTDQLAERMFLTSKTINRYFHRVIGTPPKKYFTTLRARTALLNYVANKDRFTPDDYGYYDMSHFYKDVVKFTGRKLSENGA</sequence>
<keyword evidence="3" id="KW-1185">Reference proteome</keyword>
<dbReference type="STRING" id="662367.SAMN05216167_10885"/>
<dbReference type="PROSITE" id="PS01124">
    <property type="entry name" value="HTH_ARAC_FAMILY_2"/>
    <property type="match status" value="1"/>
</dbReference>
<accession>A0A1I1W698</accession>
<proteinExistence type="predicted"/>
<organism evidence="2 3">
    <name type="scientific">Spirosoma endophyticum</name>
    <dbReference type="NCBI Taxonomy" id="662367"/>
    <lineage>
        <taxon>Bacteria</taxon>
        <taxon>Pseudomonadati</taxon>
        <taxon>Bacteroidota</taxon>
        <taxon>Cytophagia</taxon>
        <taxon>Cytophagales</taxon>
        <taxon>Cytophagaceae</taxon>
        <taxon>Spirosoma</taxon>
    </lineage>
</organism>
<gene>
    <name evidence="2" type="ORF">SAMN05216167_10885</name>
</gene>
<evidence type="ECO:0000259" key="1">
    <source>
        <dbReference type="PROSITE" id="PS01124"/>
    </source>
</evidence>
<reference evidence="2 3" key="1">
    <citation type="submission" date="2016-10" db="EMBL/GenBank/DDBJ databases">
        <authorList>
            <person name="de Groot N.N."/>
        </authorList>
    </citation>
    <scope>NUCLEOTIDE SEQUENCE [LARGE SCALE GENOMIC DNA]</scope>
    <source>
        <strain evidence="2 3">DSM 26130</strain>
    </source>
</reference>
<dbReference type="EMBL" id="FOLQ01000008">
    <property type="protein sequence ID" value="SFD88883.1"/>
    <property type="molecule type" value="Genomic_DNA"/>
</dbReference>
<dbReference type="AlphaFoldDB" id="A0A1I1W698"/>
<dbReference type="Proteomes" id="UP000198598">
    <property type="component" value="Unassembled WGS sequence"/>
</dbReference>